<accession>A0A2I0WQ77</accession>
<evidence type="ECO:0000256" key="4">
    <source>
        <dbReference type="ARBA" id="ARBA00022927"/>
    </source>
</evidence>
<reference evidence="8 9" key="2">
    <citation type="journal article" date="2017" name="Nature">
        <title>The Apostasia genome and the evolution of orchids.</title>
        <authorList>
            <person name="Zhang G.Q."/>
            <person name="Liu K.W."/>
            <person name="Li Z."/>
            <person name="Lohaus R."/>
            <person name="Hsiao Y.Y."/>
            <person name="Niu S.C."/>
            <person name="Wang J.Y."/>
            <person name="Lin Y.C."/>
            <person name="Xu Q."/>
            <person name="Chen L.J."/>
            <person name="Yoshida K."/>
            <person name="Fujiwara S."/>
            <person name="Wang Z.W."/>
            <person name="Zhang Y.Q."/>
            <person name="Mitsuda N."/>
            <person name="Wang M."/>
            <person name="Liu G.H."/>
            <person name="Pecoraro L."/>
            <person name="Huang H.X."/>
            <person name="Xiao X.J."/>
            <person name="Lin M."/>
            <person name="Wu X.Y."/>
            <person name="Wu W.L."/>
            <person name="Chen Y.Y."/>
            <person name="Chang S.B."/>
            <person name="Sakamoto S."/>
            <person name="Ohme-Takagi M."/>
            <person name="Yagi M."/>
            <person name="Zeng S.J."/>
            <person name="Shen C.Y."/>
            <person name="Yeh C.M."/>
            <person name="Luo Y.B."/>
            <person name="Tsai W.C."/>
            <person name="Van de Peer Y."/>
            <person name="Liu Z.J."/>
        </authorList>
    </citation>
    <scope>NUCLEOTIDE SEQUENCE [LARGE SCALE GENOMIC DNA]</scope>
    <source>
        <tissue evidence="8">The whole plant</tissue>
    </source>
</reference>
<dbReference type="InterPro" id="IPR000727">
    <property type="entry name" value="T_SNARE_dom"/>
</dbReference>
<dbReference type="SMART" id="SM00397">
    <property type="entry name" value="t_SNARE"/>
    <property type="match status" value="2"/>
</dbReference>
<dbReference type="PANTHER" id="PTHR19305:SF9">
    <property type="entry name" value="SYNAPTOSOMAL-ASSOCIATED PROTEIN 29"/>
    <property type="match status" value="1"/>
</dbReference>
<comment type="similarity">
    <text evidence="2">Belongs to the SNAP-25 family.</text>
</comment>
<evidence type="ECO:0000256" key="2">
    <source>
        <dbReference type="ARBA" id="ARBA00009480"/>
    </source>
</evidence>
<dbReference type="STRING" id="906689.A0A2I0WQ77"/>
<sequence>MSKISSSKTPNAKFYKLPGSVFFRTYSFDPDIKQNRRSTRASTAPSIKKSRNNGYEKKGTSFPPYSTFADGNSKYTNDLREFSDFKNQSVQELEKYCINRAEETTQRINGCVKVAEEIREVSLRTLGNIHQQGEQITTTHETAATIDYELSRGERILGSLGGLFSRTWKPKKGREIKGPVLSRGKFRDVSLMKRGNNMEKRQKLELNSFKPRSNPQSFLSEPSSTLERVEMEKMKQDDALSDLSSLLGELKAMAIDLGSEIERQNKALDHMQDDVEELNMRGLEFGAVSSFAARFSDRFTEDFFFFFSRFSVFLLVMEGKRLLDHGFLSGSSSSRSFREALAGSTVSKFSFPDLKVSSFRDFLHCGFQMRKCLPLLPLLSLRLSVNFRLIARLWKLFTFFFNLKLNDVFSITVLNSKHILIKLENDLDYCRVFPHRSCFVNKSFMKIFKWSYTFDIDVESPSIPIWVSFPNLRLHRFAPRILFGHGSMFGKPLKIDQATSSGRRPSIARVLVELDITKVYPDNIWLGFESLGYIQSIIMDAFPAYCSHCKSLDHSKFDCPSLQPRVVVTPGVEVAPISLECNLPAAVPPVVPAILSSDSGNLAMNNDIDSLGGIVCAPLSPFCSNQVVSPVPVCDSPILVGLEVVEIAVETEVGGDANGVEFAAILFSDAQPFTPCGMNLTSIRSLNSEELVGQIMPAVVDNLGEEVCNVAASGLVGGAGVVADCWLLQWFCFNCHYVLFWDVDLIDALLLVCICGWRAARSYNFDMDDEEAARPQASWMARVGWQPGLPFNFVFYQWMAKP</sequence>
<dbReference type="PROSITE" id="PS50192">
    <property type="entry name" value="T_SNARE"/>
    <property type="match status" value="1"/>
</dbReference>
<comment type="subcellular location">
    <subcellularLocation>
        <location evidence="1">Membrane</location>
    </subcellularLocation>
</comment>
<dbReference type="GO" id="GO:0005484">
    <property type="term" value="F:SNAP receptor activity"/>
    <property type="evidence" value="ECO:0007669"/>
    <property type="project" value="InterPro"/>
</dbReference>
<dbReference type="Gene3D" id="1.20.5.110">
    <property type="match status" value="2"/>
</dbReference>
<dbReference type="PANTHER" id="PTHR19305">
    <property type="entry name" value="SYNAPTOSOMAL ASSOCIATED PROTEIN"/>
    <property type="match status" value="1"/>
</dbReference>
<keyword evidence="4" id="KW-0653">Protein transport</keyword>
<organism evidence="8 9">
    <name type="scientific">Dendrobium catenatum</name>
    <dbReference type="NCBI Taxonomy" id="906689"/>
    <lineage>
        <taxon>Eukaryota</taxon>
        <taxon>Viridiplantae</taxon>
        <taxon>Streptophyta</taxon>
        <taxon>Embryophyta</taxon>
        <taxon>Tracheophyta</taxon>
        <taxon>Spermatophyta</taxon>
        <taxon>Magnoliopsida</taxon>
        <taxon>Liliopsida</taxon>
        <taxon>Asparagales</taxon>
        <taxon>Orchidaceae</taxon>
        <taxon>Epidendroideae</taxon>
        <taxon>Malaxideae</taxon>
        <taxon>Dendrobiinae</taxon>
        <taxon>Dendrobium</taxon>
    </lineage>
</organism>
<evidence type="ECO:0000313" key="8">
    <source>
        <dbReference type="EMBL" id="PKU77820.1"/>
    </source>
</evidence>
<evidence type="ECO:0000259" key="7">
    <source>
        <dbReference type="PROSITE" id="PS50192"/>
    </source>
</evidence>
<protein>
    <submittedName>
        <fullName evidence="8">SNAP25 likeous protein SNAP33</fullName>
    </submittedName>
</protein>
<dbReference type="AlphaFoldDB" id="A0A2I0WQ77"/>
<dbReference type="CDD" id="cd15861">
    <property type="entry name" value="SNARE_SNAP25N_23N_29N_SEC9N"/>
    <property type="match status" value="1"/>
</dbReference>
<gene>
    <name evidence="8" type="primary">SNAP33</name>
    <name evidence="8" type="ORF">MA16_Dca005652</name>
</gene>
<name>A0A2I0WQ77_9ASPA</name>
<dbReference type="SUPFAM" id="SSF58038">
    <property type="entry name" value="SNARE fusion complex"/>
    <property type="match status" value="2"/>
</dbReference>
<evidence type="ECO:0000256" key="3">
    <source>
        <dbReference type="ARBA" id="ARBA00022448"/>
    </source>
</evidence>
<keyword evidence="5" id="KW-0472">Membrane</keyword>
<reference evidence="8 9" key="1">
    <citation type="journal article" date="2016" name="Sci. Rep.">
        <title>The Dendrobium catenatum Lindl. genome sequence provides insights into polysaccharide synthase, floral development and adaptive evolution.</title>
        <authorList>
            <person name="Zhang G.Q."/>
            <person name="Xu Q."/>
            <person name="Bian C."/>
            <person name="Tsai W.C."/>
            <person name="Yeh C.M."/>
            <person name="Liu K.W."/>
            <person name="Yoshida K."/>
            <person name="Zhang L.S."/>
            <person name="Chang S.B."/>
            <person name="Chen F."/>
            <person name="Shi Y."/>
            <person name="Su Y.Y."/>
            <person name="Zhang Y.Q."/>
            <person name="Chen L.J."/>
            <person name="Yin Y."/>
            <person name="Lin M."/>
            <person name="Huang H."/>
            <person name="Deng H."/>
            <person name="Wang Z.W."/>
            <person name="Zhu S.L."/>
            <person name="Zhao X."/>
            <person name="Deng C."/>
            <person name="Niu S.C."/>
            <person name="Huang J."/>
            <person name="Wang M."/>
            <person name="Liu G.H."/>
            <person name="Yang H.J."/>
            <person name="Xiao X.J."/>
            <person name="Hsiao Y.Y."/>
            <person name="Wu W.L."/>
            <person name="Chen Y.Y."/>
            <person name="Mitsuda N."/>
            <person name="Ohme-Takagi M."/>
            <person name="Luo Y.B."/>
            <person name="Van de Peer Y."/>
            <person name="Liu Z.J."/>
        </authorList>
    </citation>
    <scope>NUCLEOTIDE SEQUENCE [LARGE SCALE GENOMIC DNA]</scope>
    <source>
        <tissue evidence="8">The whole plant</tissue>
    </source>
</reference>
<dbReference type="GO" id="GO:0031201">
    <property type="term" value="C:SNARE complex"/>
    <property type="evidence" value="ECO:0007669"/>
    <property type="project" value="InterPro"/>
</dbReference>
<dbReference type="GO" id="GO:0005886">
    <property type="term" value="C:plasma membrane"/>
    <property type="evidence" value="ECO:0007669"/>
    <property type="project" value="TreeGrafter"/>
</dbReference>
<keyword evidence="3" id="KW-0813">Transport</keyword>
<evidence type="ECO:0000256" key="5">
    <source>
        <dbReference type="ARBA" id="ARBA00023136"/>
    </source>
</evidence>
<evidence type="ECO:0000256" key="6">
    <source>
        <dbReference type="SAM" id="MobiDB-lite"/>
    </source>
</evidence>
<dbReference type="EMBL" id="KZ502486">
    <property type="protein sequence ID" value="PKU77820.1"/>
    <property type="molecule type" value="Genomic_DNA"/>
</dbReference>
<dbReference type="GO" id="GO:0015031">
    <property type="term" value="P:protein transport"/>
    <property type="evidence" value="ECO:0007669"/>
    <property type="project" value="UniProtKB-KW"/>
</dbReference>
<feature type="domain" description="T-SNARE coiled-coil homology" evidence="7">
    <location>
        <begin position="230"/>
        <end position="276"/>
    </location>
</feature>
<dbReference type="Proteomes" id="UP000233837">
    <property type="component" value="Unassembled WGS sequence"/>
</dbReference>
<feature type="region of interest" description="Disordered" evidence="6">
    <location>
        <begin position="33"/>
        <end position="63"/>
    </location>
</feature>
<evidence type="ECO:0000256" key="1">
    <source>
        <dbReference type="ARBA" id="ARBA00004370"/>
    </source>
</evidence>
<keyword evidence="9" id="KW-1185">Reference proteome</keyword>
<evidence type="ECO:0000313" key="9">
    <source>
        <dbReference type="Proteomes" id="UP000233837"/>
    </source>
</evidence>
<dbReference type="CDD" id="cd15841">
    <property type="entry name" value="SNARE_Qc"/>
    <property type="match status" value="1"/>
</dbReference>
<proteinExistence type="inferred from homology"/>
<dbReference type="InterPro" id="IPR044766">
    <property type="entry name" value="NPSN/SNAP25-like_N_SNARE"/>
</dbReference>